<evidence type="ECO:0000313" key="3">
    <source>
        <dbReference type="Proteomes" id="UP001642409"/>
    </source>
</evidence>
<comment type="caution">
    <text evidence="1">The sequence shown here is derived from an EMBL/GenBank/DDBJ whole genome shotgun (WGS) entry which is preliminary data.</text>
</comment>
<evidence type="ECO:0000313" key="2">
    <source>
        <dbReference type="EMBL" id="CAL6048133.1"/>
    </source>
</evidence>
<dbReference type="EMBL" id="CATOUU010000841">
    <property type="protein sequence ID" value="CAI9953738.1"/>
    <property type="molecule type" value="Genomic_DNA"/>
</dbReference>
<dbReference type="Proteomes" id="UP001642409">
    <property type="component" value="Unassembled WGS sequence"/>
</dbReference>
<dbReference type="AlphaFoldDB" id="A0AA86Q9C3"/>
<organism evidence="1">
    <name type="scientific">Hexamita inflata</name>
    <dbReference type="NCBI Taxonomy" id="28002"/>
    <lineage>
        <taxon>Eukaryota</taxon>
        <taxon>Metamonada</taxon>
        <taxon>Diplomonadida</taxon>
        <taxon>Hexamitidae</taxon>
        <taxon>Hexamitinae</taxon>
        <taxon>Hexamita</taxon>
    </lineage>
</organism>
<name>A0AA86Q9C3_9EUKA</name>
<dbReference type="EMBL" id="CAXDID020000174">
    <property type="protein sequence ID" value="CAL6048133.1"/>
    <property type="molecule type" value="Genomic_DNA"/>
</dbReference>
<reference evidence="1" key="1">
    <citation type="submission" date="2023-06" db="EMBL/GenBank/DDBJ databases">
        <authorList>
            <person name="Kurt Z."/>
        </authorList>
    </citation>
    <scope>NUCLEOTIDE SEQUENCE</scope>
</reference>
<evidence type="ECO:0000313" key="1">
    <source>
        <dbReference type="EMBL" id="CAI9953738.1"/>
    </source>
</evidence>
<keyword evidence="3" id="KW-1185">Reference proteome</keyword>
<protein>
    <submittedName>
        <fullName evidence="1">Protein MON2 homolog</fullName>
    </submittedName>
    <submittedName>
        <fullName evidence="2">Protein_MON2 homolog</fullName>
    </submittedName>
</protein>
<sequence length="446" mass="49728">MNLESFAVFGFNSKTNYVQDCIINITINFTTINSALICIQCDVQIDNSTLTFIANGTFVSGIMQESQNTIIIINTNISYRFSSQQSAGIVNRIVNPIQEISIDKTKLSGFNFVQSQYNGFISSQVNVSTTVTFSSFITCVDSLIVGQNSIALTLIGTVNAACNLVCQNHYVYGLCLDNLQNGEFVNYKYICKFPFEFNSLICQCAYGYIFISTSCVNVLNQIDLLNQELDSKISIIDAKIDTNKQFMLTQLQNNFSQLSSWLQGNNTQLQTRIQANYTQQYNNLQSNYTSLENLIMSQFLNQQNILINNVTQLSQYIALNNSLLLNYIKGNITQISQTIQANNILVEQSIINNVSSLNSLIAYNFGLTNGYITGNYSKADASLTSAQQTINTNINNVQNQIQAKIANNQANADTKVSSIQASMNTRISELLTTINTIYLPRAEYKC</sequence>
<accession>A0AA86Q9C3</accession>
<proteinExistence type="predicted"/>
<gene>
    <name evidence="1" type="ORF">HINF_LOCUS41383</name>
    <name evidence="2" type="ORF">HINF_LOCUS42542</name>
</gene>
<reference evidence="2 3" key="2">
    <citation type="submission" date="2024-07" db="EMBL/GenBank/DDBJ databases">
        <authorList>
            <person name="Akdeniz Z."/>
        </authorList>
    </citation>
    <scope>NUCLEOTIDE SEQUENCE [LARGE SCALE GENOMIC DNA]</scope>
</reference>